<keyword evidence="5" id="KW-0408">Iron</keyword>
<keyword evidence="4" id="KW-0560">Oxidoreductase</keyword>
<dbReference type="GO" id="GO:0005739">
    <property type="term" value="C:mitochondrion"/>
    <property type="evidence" value="ECO:0007669"/>
    <property type="project" value="TreeGrafter"/>
</dbReference>
<dbReference type="PANTHER" id="PTHR10696">
    <property type="entry name" value="GAMMA-BUTYROBETAINE HYDROXYLASE-RELATED"/>
    <property type="match status" value="1"/>
</dbReference>
<protein>
    <recommendedName>
        <fullName evidence="6">TauD/TfdA-like domain-containing protein</fullName>
    </recommendedName>
</protein>
<evidence type="ECO:0000256" key="2">
    <source>
        <dbReference type="ARBA" id="ARBA00008654"/>
    </source>
</evidence>
<comment type="cofactor">
    <cofactor evidence="1">
        <name>Fe(2+)</name>
        <dbReference type="ChEBI" id="CHEBI:29033"/>
    </cofactor>
</comment>
<dbReference type="CDD" id="cd00250">
    <property type="entry name" value="CAS_like"/>
    <property type="match status" value="1"/>
</dbReference>
<evidence type="ECO:0000256" key="4">
    <source>
        <dbReference type="ARBA" id="ARBA00022964"/>
    </source>
</evidence>
<gene>
    <name evidence="7" type="ORF">J8A68_002439</name>
</gene>
<dbReference type="InterPro" id="IPR050411">
    <property type="entry name" value="AlphaKG_dependent_hydroxylases"/>
</dbReference>
<evidence type="ECO:0000256" key="1">
    <source>
        <dbReference type="ARBA" id="ARBA00001954"/>
    </source>
</evidence>
<dbReference type="AlphaFoldDB" id="A0A8J5QP48"/>
<dbReference type="OrthoDB" id="406634at2759"/>
<organism evidence="7 8">
    <name type="scientific">[Candida] subhashii</name>
    <dbReference type="NCBI Taxonomy" id="561895"/>
    <lineage>
        <taxon>Eukaryota</taxon>
        <taxon>Fungi</taxon>
        <taxon>Dikarya</taxon>
        <taxon>Ascomycota</taxon>
        <taxon>Saccharomycotina</taxon>
        <taxon>Pichiomycetes</taxon>
        <taxon>Debaryomycetaceae</taxon>
        <taxon>Spathaspora</taxon>
    </lineage>
</organism>
<feature type="domain" description="TauD/TfdA-like" evidence="6">
    <location>
        <begin position="155"/>
        <end position="427"/>
    </location>
</feature>
<evidence type="ECO:0000313" key="8">
    <source>
        <dbReference type="Proteomes" id="UP000694255"/>
    </source>
</evidence>
<evidence type="ECO:0000313" key="7">
    <source>
        <dbReference type="EMBL" id="KAG7664061.1"/>
    </source>
</evidence>
<dbReference type="GeneID" id="73469240"/>
<accession>A0A8J5QP48</accession>
<dbReference type="Proteomes" id="UP000694255">
    <property type="component" value="Unassembled WGS sequence"/>
</dbReference>
<keyword evidence="8" id="KW-1185">Reference proteome</keyword>
<keyword evidence="3" id="KW-0479">Metal-binding</keyword>
<dbReference type="EMBL" id="JAGSYN010000109">
    <property type="protein sequence ID" value="KAG7664061.1"/>
    <property type="molecule type" value="Genomic_DNA"/>
</dbReference>
<evidence type="ECO:0000259" key="6">
    <source>
        <dbReference type="Pfam" id="PF02668"/>
    </source>
</evidence>
<sequence>MLTRLSRSTLSRAKYLSVSRFVSTSSLSINTFNDNEISLSINDKNVKFKTAFLRDSCQCPKAVDQCTKQKLFTTSEGADKLSIASPPAVIQNPETNENILSVKWSNNGSIMNSKYPVSFLENYSTKAGRRIGKFFDKDRKLWDKQEIENNLESLQVDYNDFFNNEEIFFQTVYNLNKYGLTFINNIPEPVLQSMNEENATQWPVFKLASRFGYIKKTFYGTLFDVKNEKEEAKNIANSNTFLPLHMDLLYYESPPGLQLLHFLKNSTIGGENIFCDSFLAAQHVRNVDPVAYDALTKIPITYHYDNNGEYYYFKRPVVIENPDVSEVTSEFPPIEVVNYSPPFQGPLEIGIAETEGDNAVDKGYYAMFDDFLKGLKLFEDFINDPKNHFEIKMKEGSCVIFENRRALHSRNGFSDENGGDRWLMGTYVDGDSFRSKLRTGYRKFK</sequence>
<dbReference type="PANTHER" id="PTHR10696:SF25">
    <property type="entry name" value="OXIDOREDUCTASE AIM17-RELATED"/>
    <property type="match status" value="1"/>
</dbReference>
<reference evidence="7 8" key="1">
    <citation type="journal article" date="2021" name="DNA Res.">
        <title>Genome analysis of Candida subhashii reveals its hybrid nature and dual mitochondrial genome conformations.</title>
        <authorList>
            <person name="Mixao V."/>
            <person name="Hegedusova E."/>
            <person name="Saus E."/>
            <person name="Pryszcz L.P."/>
            <person name="Cillingova A."/>
            <person name="Nosek J."/>
            <person name="Gabaldon T."/>
        </authorList>
    </citation>
    <scope>NUCLEOTIDE SEQUENCE [LARGE SCALE GENOMIC DNA]</scope>
    <source>
        <strain evidence="7 8">CBS 10753</strain>
    </source>
</reference>
<comment type="caution">
    <text evidence="7">The sequence shown here is derived from an EMBL/GenBank/DDBJ whole genome shotgun (WGS) entry which is preliminary data.</text>
</comment>
<dbReference type="GO" id="GO:0046872">
    <property type="term" value="F:metal ion binding"/>
    <property type="evidence" value="ECO:0007669"/>
    <property type="project" value="UniProtKB-KW"/>
</dbReference>
<evidence type="ECO:0000256" key="5">
    <source>
        <dbReference type="ARBA" id="ARBA00023004"/>
    </source>
</evidence>
<evidence type="ECO:0000256" key="3">
    <source>
        <dbReference type="ARBA" id="ARBA00022723"/>
    </source>
</evidence>
<dbReference type="GO" id="GO:0051213">
    <property type="term" value="F:dioxygenase activity"/>
    <property type="evidence" value="ECO:0007669"/>
    <property type="project" value="UniProtKB-KW"/>
</dbReference>
<keyword evidence="4" id="KW-0223">Dioxygenase</keyword>
<dbReference type="InterPro" id="IPR003819">
    <property type="entry name" value="TauD/TfdA-like"/>
</dbReference>
<proteinExistence type="inferred from homology"/>
<dbReference type="Pfam" id="PF02668">
    <property type="entry name" value="TauD"/>
    <property type="match status" value="1"/>
</dbReference>
<name>A0A8J5QP48_9ASCO</name>
<dbReference type="RefSeq" id="XP_049264293.1">
    <property type="nucleotide sequence ID" value="XM_049406190.1"/>
</dbReference>
<dbReference type="GO" id="GO:0045329">
    <property type="term" value="P:carnitine biosynthetic process"/>
    <property type="evidence" value="ECO:0007669"/>
    <property type="project" value="TreeGrafter"/>
</dbReference>
<comment type="similarity">
    <text evidence="2">Belongs to the gamma-BBH/TMLD family.</text>
</comment>